<organism evidence="2 3">
    <name type="scientific">Lasiosphaeria miniovina</name>
    <dbReference type="NCBI Taxonomy" id="1954250"/>
    <lineage>
        <taxon>Eukaryota</taxon>
        <taxon>Fungi</taxon>
        <taxon>Dikarya</taxon>
        <taxon>Ascomycota</taxon>
        <taxon>Pezizomycotina</taxon>
        <taxon>Sordariomycetes</taxon>
        <taxon>Sordariomycetidae</taxon>
        <taxon>Sordariales</taxon>
        <taxon>Lasiosphaeriaceae</taxon>
        <taxon>Lasiosphaeria</taxon>
    </lineage>
</organism>
<name>A0AA39ZU07_9PEZI</name>
<dbReference type="RefSeq" id="XP_060290430.1">
    <property type="nucleotide sequence ID" value="XM_060440619.1"/>
</dbReference>
<accession>A0AA39ZU07</accession>
<dbReference type="EMBL" id="JAUIRO010000008">
    <property type="protein sequence ID" value="KAK0703571.1"/>
    <property type="molecule type" value="Genomic_DNA"/>
</dbReference>
<dbReference type="Proteomes" id="UP001172101">
    <property type="component" value="Unassembled WGS sequence"/>
</dbReference>
<gene>
    <name evidence="2" type="ORF">B0T26DRAFT_681229</name>
</gene>
<evidence type="ECO:0000313" key="3">
    <source>
        <dbReference type="Proteomes" id="UP001172101"/>
    </source>
</evidence>
<dbReference type="AlphaFoldDB" id="A0AA39ZU07"/>
<evidence type="ECO:0000313" key="2">
    <source>
        <dbReference type="EMBL" id="KAK0703571.1"/>
    </source>
</evidence>
<protein>
    <submittedName>
        <fullName evidence="2">Uncharacterized protein</fullName>
    </submittedName>
</protein>
<sequence length="360" mass="39802">MAELQRRGAVMPQVQVSHQQVSRKRTTINSSGTELSQSRREQSPVNGGLARHATPVPTVKSQLDATSENDPLPAKRVRLTRTGIQRPGVEGVGQAGDGDNGERQLKRAQLTRENLTLFNKMARKKGSKKGSTYYDSADESITTRAISTTSSRFDIRAYQNGIRDPLSSKLPTNIKGIVEKYAQSRETASPTDSEYKFYARAVSKAGNEAAVAGEVTEELLKKCRDDSYKRSFNQAFTAFPKNKRPTNLRVYQGRPGEWEGPDVDISKATRQSGHDGAALVYARNQALSYIGKPDPPGHAEITTFTTDGTNLNFYAHYATPSGDNGKLEYHQYQYASVNVKDTYQGHNDGRKGIRNEQDHA</sequence>
<feature type="region of interest" description="Disordered" evidence="1">
    <location>
        <begin position="341"/>
        <end position="360"/>
    </location>
</feature>
<proteinExistence type="predicted"/>
<evidence type="ECO:0000256" key="1">
    <source>
        <dbReference type="SAM" id="MobiDB-lite"/>
    </source>
</evidence>
<dbReference type="GeneID" id="85323889"/>
<keyword evidence="3" id="KW-1185">Reference proteome</keyword>
<feature type="compositionally biased region" description="Polar residues" evidence="1">
    <location>
        <begin position="59"/>
        <end position="69"/>
    </location>
</feature>
<reference evidence="2" key="1">
    <citation type="submission" date="2023-06" db="EMBL/GenBank/DDBJ databases">
        <title>Genome-scale phylogeny and comparative genomics of the fungal order Sordariales.</title>
        <authorList>
            <consortium name="Lawrence Berkeley National Laboratory"/>
            <person name="Hensen N."/>
            <person name="Bonometti L."/>
            <person name="Westerberg I."/>
            <person name="Brannstrom I.O."/>
            <person name="Guillou S."/>
            <person name="Cros-Aarteil S."/>
            <person name="Calhoun S."/>
            <person name="Haridas S."/>
            <person name="Kuo A."/>
            <person name="Mondo S."/>
            <person name="Pangilinan J."/>
            <person name="Riley R."/>
            <person name="LaButti K."/>
            <person name="Andreopoulos B."/>
            <person name="Lipzen A."/>
            <person name="Chen C."/>
            <person name="Yanf M."/>
            <person name="Daum C."/>
            <person name="Ng V."/>
            <person name="Clum A."/>
            <person name="Steindorff A."/>
            <person name="Ohm R."/>
            <person name="Martin F."/>
            <person name="Silar P."/>
            <person name="Natvig D."/>
            <person name="Lalanne C."/>
            <person name="Gautier V."/>
            <person name="Ament-velasquez S.L."/>
            <person name="Kruys A."/>
            <person name="Hutchinson M.I."/>
            <person name="Powell A.J."/>
            <person name="Barry K."/>
            <person name="Miller A.N."/>
            <person name="Grigoriev I.V."/>
            <person name="Debuchy R."/>
            <person name="Gladieux P."/>
            <person name="Thoren M.H."/>
            <person name="Johannesson H."/>
        </authorList>
    </citation>
    <scope>NUCLEOTIDE SEQUENCE</scope>
    <source>
        <strain evidence="2">SMH2392-1A</strain>
    </source>
</reference>
<feature type="compositionally biased region" description="Polar residues" evidence="1">
    <location>
        <begin position="27"/>
        <end position="36"/>
    </location>
</feature>
<feature type="compositionally biased region" description="Basic and acidic residues" evidence="1">
    <location>
        <begin position="347"/>
        <end position="360"/>
    </location>
</feature>
<feature type="region of interest" description="Disordered" evidence="1">
    <location>
        <begin position="1"/>
        <end position="76"/>
    </location>
</feature>
<comment type="caution">
    <text evidence="2">The sequence shown here is derived from an EMBL/GenBank/DDBJ whole genome shotgun (WGS) entry which is preliminary data.</text>
</comment>
<feature type="region of interest" description="Disordered" evidence="1">
    <location>
        <begin position="83"/>
        <end position="102"/>
    </location>
</feature>